<dbReference type="EMBL" id="JAAIUW010000009">
    <property type="protein sequence ID" value="KAF7817428.1"/>
    <property type="molecule type" value="Genomic_DNA"/>
</dbReference>
<accession>A0A834WDX6</accession>
<evidence type="ECO:0000313" key="2">
    <source>
        <dbReference type="EMBL" id="KAF7817428.1"/>
    </source>
</evidence>
<dbReference type="Proteomes" id="UP000634136">
    <property type="component" value="Unassembled WGS sequence"/>
</dbReference>
<evidence type="ECO:0000256" key="1">
    <source>
        <dbReference type="SAM" id="MobiDB-lite"/>
    </source>
</evidence>
<reference evidence="2" key="1">
    <citation type="submission" date="2020-09" db="EMBL/GenBank/DDBJ databases">
        <title>Genome-Enabled Discovery of Anthraquinone Biosynthesis in Senna tora.</title>
        <authorList>
            <person name="Kang S.-H."/>
            <person name="Pandey R.P."/>
            <person name="Lee C.-M."/>
            <person name="Sim J.-S."/>
            <person name="Jeong J.-T."/>
            <person name="Choi B.-S."/>
            <person name="Jung M."/>
            <person name="Ginzburg D."/>
            <person name="Zhao K."/>
            <person name="Won S.Y."/>
            <person name="Oh T.-J."/>
            <person name="Yu Y."/>
            <person name="Kim N.-H."/>
            <person name="Lee O.R."/>
            <person name="Lee T.-H."/>
            <person name="Bashyal P."/>
            <person name="Kim T.-S."/>
            <person name="Lee W.-H."/>
            <person name="Kawkins C."/>
            <person name="Kim C.-K."/>
            <person name="Kim J.S."/>
            <person name="Ahn B.O."/>
            <person name="Rhee S.Y."/>
            <person name="Sohng J.K."/>
        </authorList>
    </citation>
    <scope>NUCLEOTIDE SEQUENCE</scope>
    <source>
        <tissue evidence="2">Leaf</tissue>
    </source>
</reference>
<feature type="compositionally biased region" description="Basic and acidic residues" evidence="1">
    <location>
        <begin position="1"/>
        <end position="12"/>
    </location>
</feature>
<feature type="compositionally biased region" description="Polar residues" evidence="1">
    <location>
        <begin position="14"/>
        <end position="25"/>
    </location>
</feature>
<proteinExistence type="predicted"/>
<gene>
    <name evidence="2" type="ORF">G2W53_031397</name>
</gene>
<protein>
    <submittedName>
        <fullName evidence="2">Uncharacterized protein</fullName>
    </submittedName>
</protein>
<organism evidence="2 3">
    <name type="scientific">Senna tora</name>
    <dbReference type="NCBI Taxonomy" id="362788"/>
    <lineage>
        <taxon>Eukaryota</taxon>
        <taxon>Viridiplantae</taxon>
        <taxon>Streptophyta</taxon>
        <taxon>Embryophyta</taxon>
        <taxon>Tracheophyta</taxon>
        <taxon>Spermatophyta</taxon>
        <taxon>Magnoliopsida</taxon>
        <taxon>eudicotyledons</taxon>
        <taxon>Gunneridae</taxon>
        <taxon>Pentapetalae</taxon>
        <taxon>rosids</taxon>
        <taxon>fabids</taxon>
        <taxon>Fabales</taxon>
        <taxon>Fabaceae</taxon>
        <taxon>Caesalpinioideae</taxon>
        <taxon>Cassia clade</taxon>
        <taxon>Senna</taxon>
    </lineage>
</organism>
<feature type="region of interest" description="Disordered" evidence="1">
    <location>
        <begin position="1"/>
        <end position="25"/>
    </location>
</feature>
<comment type="caution">
    <text evidence="2">The sequence shown here is derived from an EMBL/GenBank/DDBJ whole genome shotgun (WGS) entry which is preliminary data.</text>
</comment>
<sequence>MIHTHQPADKDALVQNNSSKTTHSICSKGTKLLHNTAALAAQQPGSMEKRRRNLTRLRKLSNSLHRLQQRPATYQRWWEELRGERASTPESSLLI</sequence>
<dbReference type="AlphaFoldDB" id="A0A834WDX6"/>
<evidence type="ECO:0000313" key="3">
    <source>
        <dbReference type="Proteomes" id="UP000634136"/>
    </source>
</evidence>
<name>A0A834WDX6_9FABA</name>
<keyword evidence="3" id="KW-1185">Reference proteome</keyword>